<dbReference type="EMBL" id="SMBZ01000036">
    <property type="protein sequence ID" value="TCV10167.1"/>
    <property type="molecule type" value="Genomic_DNA"/>
</dbReference>
<dbReference type="InterPro" id="IPR017941">
    <property type="entry name" value="Rieske_2Fe-2S"/>
</dbReference>
<dbReference type="PANTHER" id="PTHR13847">
    <property type="entry name" value="SARCOSINE DEHYDROGENASE-RELATED"/>
    <property type="match status" value="1"/>
</dbReference>
<dbReference type="InterPro" id="IPR036922">
    <property type="entry name" value="Rieske_2Fe-2S_sf"/>
</dbReference>
<dbReference type="InterPro" id="IPR006076">
    <property type="entry name" value="FAD-dep_OxRdtase"/>
</dbReference>
<dbReference type="PRINTS" id="PR00162">
    <property type="entry name" value="RIESKE"/>
</dbReference>
<dbReference type="Gene3D" id="2.102.10.10">
    <property type="entry name" value="Rieske [2Fe-2S] iron-sulphur domain"/>
    <property type="match status" value="1"/>
</dbReference>
<dbReference type="Proteomes" id="UP000295197">
    <property type="component" value="Unassembled WGS sequence"/>
</dbReference>
<keyword evidence="2" id="KW-0479">Metal-binding</keyword>
<evidence type="ECO:0000259" key="6">
    <source>
        <dbReference type="PROSITE" id="PS51296"/>
    </source>
</evidence>
<keyword evidence="1" id="KW-0001">2Fe-2S</keyword>
<feature type="domain" description="Rieske" evidence="6">
    <location>
        <begin position="418"/>
        <end position="507"/>
    </location>
</feature>
<dbReference type="Gene3D" id="3.50.50.60">
    <property type="entry name" value="FAD/NAD(P)-binding domain"/>
    <property type="match status" value="1"/>
</dbReference>
<dbReference type="RefSeq" id="WP_132778353.1">
    <property type="nucleotide sequence ID" value="NZ_SMBZ01000036.1"/>
</dbReference>
<dbReference type="PROSITE" id="PS51296">
    <property type="entry name" value="RIESKE"/>
    <property type="match status" value="1"/>
</dbReference>
<keyword evidence="8" id="KW-1185">Reference proteome</keyword>
<dbReference type="AlphaFoldDB" id="A0A4R3VR42"/>
<dbReference type="SUPFAM" id="SSF51905">
    <property type="entry name" value="FAD/NAD(P)-binding domain"/>
    <property type="match status" value="1"/>
</dbReference>
<sequence length="507" mass="56483">MFRDGARKSMWQAEIKRFETLPTQDQLFDVAIVGGGITGVSTAYRLQLTGLKCILLEANNLGFGTTGGTTAHINDFFDTTYKEAISKFGLENAKLLAQSGKEAIQIVHNNVQRHSIDCDFEYKNAHLFAVEDDQVKALEDIVDGAHQIGYEMTYVDEIDYPIPFKKAVIVPKQAQFHPVKYIKALAEAFEQAGGMIVENCLCESYNEESDDVTLVTSLGDIKAKNVVYATHTPPGISLLHFTTAPYRSYAIAFTLKNDNYPETLGYDLYDPYHYYRTHRVDGETYIIAGGEDHKTGHVEDTGECFSNLENYCRQHFDMDTVKFAWSSQYFEPVDGMPSIGIAPSSNGRVYIAAGYRGNGMTFGTIASAVITDLITGTESPYEKLFNPKRFKPTAGFTSFVKENATVVKDFIGDKLSMERIQSLAEIKEGEAKVVKYEGNSYAIYAEQDGNLHVLKSTCPHAQCEVRWNNAELSWDCPCHGSRFNINGRILTGPATEGLERLDEDLSS</sequence>
<comment type="caution">
    <text evidence="7">The sequence shown here is derived from an EMBL/GenBank/DDBJ whole genome shotgun (WGS) entry which is preliminary data.</text>
</comment>
<keyword evidence="3" id="KW-0408">Iron</keyword>
<dbReference type="GO" id="GO:0051537">
    <property type="term" value="F:2 iron, 2 sulfur cluster binding"/>
    <property type="evidence" value="ECO:0007669"/>
    <property type="project" value="UniProtKB-KW"/>
</dbReference>
<dbReference type="OrthoDB" id="9767869at2"/>
<dbReference type="Pfam" id="PF01266">
    <property type="entry name" value="DAO"/>
    <property type="match status" value="1"/>
</dbReference>
<evidence type="ECO:0000256" key="1">
    <source>
        <dbReference type="ARBA" id="ARBA00022714"/>
    </source>
</evidence>
<reference evidence="7 8" key="1">
    <citation type="submission" date="2019-03" db="EMBL/GenBank/DDBJ databases">
        <title>Genomic Encyclopedia of Type Strains, Phase IV (KMG-IV): sequencing the most valuable type-strain genomes for metagenomic binning, comparative biology and taxonomic classification.</title>
        <authorList>
            <person name="Goeker M."/>
        </authorList>
    </citation>
    <scope>NUCLEOTIDE SEQUENCE [LARGE SCALE GENOMIC DNA]</scope>
    <source>
        <strain evidence="7 8">DSM 22362</strain>
    </source>
</reference>
<dbReference type="InterPro" id="IPR005805">
    <property type="entry name" value="Rieske_Fe-S_prot_C"/>
</dbReference>
<evidence type="ECO:0000313" key="8">
    <source>
        <dbReference type="Proteomes" id="UP000295197"/>
    </source>
</evidence>
<accession>A0A4R3VR42</accession>
<protein>
    <recommendedName>
        <fullName evidence="6">Rieske domain-containing protein</fullName>
    </recommendedName>
</protein>
<dbReference type="InterPro" id="IPR036188">
    <property type="entry name" value="FAD/NAD-bd_sf"/>
</dbReference>
<dbReference type="Pfam" id="PF00355">
    <property type="entry name" value="Rieske"/>
    <property type="match status" value="1"/>
</dbReference>
<keyword evidence="5" id="KW-1015">Disulfide bond</keyword>
<evidence type="ECO:0000256" key="2">
    <source>
        <dbReference type="ARBA" id="ARBA00022723"/>
    </source>
</evidence>
<evidence type="ECO:0000256" key="4">
    <source>
        <dbReference type="ARBA" id="ARBA00023014"/>
    </source>
</evidence>
<dbReference type="Gene3D" id="3.30.9.10">
    <property type="entry name" value="D-Amino Acid Oxidase, subunit A, domain 2"/>
    <property type="match status" value="1"/>
</dbReference>
<evidence type="ECO:0000313" key="7">
    <source>
        <dbReference type="EMBL" id="TCV10167.1"/>
    </source>
</evidence>
<gene>
    <name evidence="7" type="ORF">EDC17_103612</name>
</gene>
<name>A0A4R3VR42_9SPHI</name>
<dbReference type="GO" id="GO:0046872">
    <property type="term" value="F:metal ion binding"/>
    <property type="evidence" value="ECO:0007669"/>
    <property type="project" value="UniProtKB-KW"/>
</dbReference>
<evidence type="ECO:0000256" key="5">
    <source>
        <dbReference type="ARBA" id="ARBA00023157"/>
    </source>
</evidence>
<organism evidence="7 8">
    <name type="scientific">Sphingobacterium alimentarium</name>
    <dbReference type="NCBI Taxonomy" id="797292"/>
    <lineage>
        <taxon>Bacteria</taxon>
        <taxon>Pseudomonadati</taxon>
        <taxon>Bacteroidota</taxon>
        <taxon>Sphingobacteriia</taxon>
        <taxon>Sphingobacteriales</taxon>
        <taxon>Sphingobacteriaceae</taxon>
        <taxon>Sphingobacterium</taxon>
    </lineage>
</organism>
<proteinExistence type="predicted"/>
<dbReference type="GO" id="GO:0005737">
    <property type="term" value="C:cytoplasm"/>
    <property type="evidence" value="ECO:0007669"/>
    <property type="project" value="TreeGrafter"/>
</dbReference>
<dbReference type="SUPFAM" id="SSF50022">
    <property type="entry name" value="ISP domain"/>
    <property type="match status" value="1"/>
</dbReference>
<keyword evidence="4" id="KW-0411">Iron-sulfur</keyword>
<dbReference type="GO" id="GO:0016020">
    <property type="term" value="C:membrane"/>
    <property type="evidence" value="ECO:0007669"/>
    <property type="project" value="InterPro"/>
</dbReference>
<evidence type="ECO:0000256" key="3">
    <source>
        <dbReference type="ARBA" id="ARBA00023004"/>
    </source>
</evidence>